<dbReference type="EMBL" id="QQAV01000003">
    <property type="protein sequence ID" value="RDI26042.1"/>
    <property type="molecule type" value="Genomic_DNA"/>
</dbReference>
<dbReference type="Pfam" id="PF12697">
    <property type="entry name" value="Abhydrolase_6"/>
    <property type="match status" value="1"/>
</dbReference>
<proteinExistence type="predicted"/>
<keyword evidence="3" id="KW-1185">Reference proteome</keyword>
<reference evidence="2 3" key="1">
    <citation type="submission" date="2018-07" db="EMBL/GenBank/DDBJ databases">
        <title>Genomic Encyclopedia of Type Strains, Phase IV (KMG-IV): sequencing the most valuable type-strain genomes for metagenomic binning, comparative biology and taxonomic classification.</title>
        <authorList>
            <person name="Goeker M."/>
        </authorList>
    </citation>
    <scope>NUCLEOTIDE SEQUENCE [LARGE SCALE GENOMIC DNA]</scope>
    <source>
        <strain evidence="2 3">DSM 21352</strain>
    </source>
</reference>
<dbReference type="InterPro" id="IPR052897">
    <property type="entry name" value="Sec-Metab_Biosynth_Hydrolase"/>
</dbReference>
<accession>A0A370FJA7</accession>
<dbReference type="SUPFAM" id="SSF53474">
    <property type="entry name" value="alpha/beta-Hydrolases"/>
    <property type="match status" value="1"/>
</dbReference>
<evidence type="ECO:0000313" key="3">
    <source>
        <dbReference type="Proteomes" id="UP000255265"/>
    </source>
</evidence>
<comment type="caution">
    <text evidence="2">The sequence shown here is derived from an EMBL/GenBank/DDBJ whole genome shotgun (WGS) entry which is preliminary data.</text>
</comment>
<dbReference type="RefSeq" id="WP_114802643.1">
    <property type="nucleotide sequence ID" value="NZ_QQAV01000003.1"/>
</dbReference>
<organism evidence="2 3">
    <name type="scientific">Pseudacidovorax intermedius</name>
    <dbReference type="NCBI Taxonomy" id="433924"/>
    <lineage>
        <taxon>Bacteria</taxon>
        <taxon>Pseudomonadati</taxon>
        <taxon>Pseudomonadota</taxon>
        <taxon>Betaproteobacteria</taxon>
        <taxon>Burkholderiales</taxon>
        <taxon>Comamonadaceae</taxon>
        <taxon>Pseudacidovorax</taxon>
    </lineage>
</organism>
<dbReference type="AlphaFoldDB" id="A0A370FJA7"/>
<dbReference type="OrthoDB" id="9112061at2"/>
<sequence length="265" mass="28303">MQRRDLFAAGLAAASLTGPLRASARSDSPPFVLVHGAWHGGWCWKHVAASLRAAGHLVFTPTLTGLGERRHLLSPQVNLDTHIDDIVNLLEYEELEDVVLVGHSYAGIVISGVADRARARLRQLVFLDSLLLESGKSLFSDFPQSVVDQRLKTIRETGAGVGAAPALPPSAFGVTAAADAAWVQRRMTPQPVGTYLQPLQLKSSLGNGLPKTYIECTADPIATLEPTKARVRADAGWQTRKLATGHDAMVTAPGPLSALLRELAA</sequence>
<evidence type="ECO:0000259" key="1">
    <source>
        <dbReference type="Pfam" id="PF12697"/>
    </source>
</evidence>
<dbReference type="InterPro" id="IPR029058">
    <property type="entry name" value="AB_hydrolase_fold"/>
</dbReference>
<name>A0A370FJA7_9BURK</name>
<dbReference type="Proteomes" id="UP000255265">
    <property type="component" value="Unassembled WGS sequence"/>
</dbReference>
<evidence type="ECO:0000313" key="2">
    <source>
        <dbReference type="EMBL" id="RDI26042.1"/>
    </source>
</evidence>
<feature type="domain" description="AB hydrolase-1" evidence="1">
    <location>
        <begin position="31"/>
        <end position="253"/>
    </location>
</feature>
<protein>
    <submittedName>
        <fullName evidence="2">Pimeloyl-ACP methyl ester carboxylesterase</fullName>
    </submittedName>
</protein>
<dbReference type="PANTHER" id="PTHR37017:SF11">
    <property type="entry name" value="ESTERASE_LIPASE_THIOESTERASE DOMAIN-CONTAINING PROTEIN"/>
    <property type="match status" value="1"/>
</dbReference>
<gene>
    <name evidence="2" type="ORF">DFR41_103198</name>
</gene>
<dbReference type="Gene3D" id="3.40.50.1820">
    <property type="entry name" value="alpha/beta hydrolase"/>
    <property type="match status" value="1"/>
</dbReference>
<dbReference type="PANTHER" id="PTHR37017">
    <property type="entry name" value="AB HYDROLASE-1 DOMAIN-CONTAINING PROTEIN-RELATED"/>
    <property type="match status" value="1"/>
</dbReference>
<dbReference type="InterPro" id="IPR000073">
    <property type="entry name" value="AB_hydrolase_1"/>
</dbReference>